<dbReference type="Proteomes" id="UP001330827">
    <property type="component" value="Chromosome"/>
</dbReference>
<dbReference type="InterPro" id="IPR038570">
    <property type="entry name" value="HicA_sf"/>
</dbReference>
<dbReference type="RefSeq" id="WP_145763355.1">
    <property type="nucleotide sequence ID" value="NZ_CP109114.1"/>
</dbReference>
<keyword evidence="2" id="KW-1185">Reference proteome</keyword>
<dbReference type="EMBL" id="CP109114">
    <property type="protein sequence ID" value="WSC15972.1"/>
    <property type="molecule type" value="Genomic_DNA"/>
</dbReference>
<dbReference type="Gene3D" id="3.30.920.30">
    <property type="entry name" value="Hypothetical protein"/>
    <property type="match status" value="1"/>
</dbReference>
<organism evidence="1 2">
    <name type="scientific">Streptomyces brevispora</name>
    <dbReference type="NCBI Taxonomy" id="887462"/>
    <lineage>
        <taxon>Bacteria</taxon>
        <taxon>Bacillati</taxon>
        <taxon>Actinomycetota</taxon>
        <taxon>Actinomycetes</taxon>
        <taxon>Kitasatosporales</taxon>
        <taxon>Streptomycetaceae</taxon>
        <taxon>Streptomyces</taxon>
    </lineage>
</organism>
<evidence type="ECO:0000313" key="2">
    <source>
        <dbReference type="Proteomes" id="UP001330827"/>
    </source>
</evidence>
<protein>
    <recommendedName>
        <fullName evidence="3">HicA-like toxin of HicAB toxin-antitoxin system</fullName>
    </recommendedName>
</protein>
<sequence length="65" mass="7217">MKRRDLMKRLKQIAAEKEVDFTGPEGSGRGRHETYKIGAAKVHVPRHSEITEGTAASIIRTAEEA</sequence>
<accession>A0ABZ1G9U7</accession>
<evidence type="ECO:0008006" key="3">
    <source>
        <dbReference type="Google" id="ProtNLM"/>
    </source>
</evidence>
<evidence type="ECO:0000313" key="1">
    <source>
        <dbReference type="EMBL" id="WSC15972.1"/>
    </source>
</evidence>
<proteinExistence type="predicted"/>
<reference evidence="1 2" key="1">
    <citation type="submission" date="2022-10" db="EMBL/GenBank/DDBJ databases">
        <title>The complete genomes of actinobacterial strains from the NBC collection.</title>
        <authorList>
            <person name="Joergensen T.S."/>
            <person name="Alvarez Arevalo M."/>
            <person name="Sterndorff E.B."/>
            <person name="Faurdal D."/>
            <person name="Vuksanovic O."/>
            <person name="Mourched A.-S."/>
            <person name="Charusanti P."/>
            <person name="Shaw S."/>
            <person name="Blin K."/>
            <person name="Weber T."/>
        </authorList>
    </citation>
    <scope>NUCLEOTIDE SEQUENCE [LARGE SCALE GENOMIC DNA]</scope>
    <source>
        <strain evidence="1 2">NBC 01769</strain>
    </source>
</reference>
<name>A0ABZ1G9U7_9ACTN</name>
<gene>
    <name evidence="1" type="ORF">OIE64_26195</name>
</gene>